<dbReference type="HOGENOM" id="CLU_728211_0_0_1"/>
<dbReference type="EMBL" id="AMQM01006307">
    <property type="status" value="NOT_ANNOTATED_CDS"/>
    <property type="molecule type" value="Genomic_DNA"/>
</dbReference>
<dbReference type="AlphaFoldDB" id="T1FCS4"/>
<accession>T1FCS4</accession>
<reference evidence="5" key="1">
    <citation type="submission" date="2012-12" db="EMBL/GenBank/DDBJ databases">
        <authorList>
            <person name="Hellsten U."/>
            <person name="Grimwood J."/>
            <person name="Chapman J.A."/>
            <person name="Shapiro H."/>
            <person name="Aerts A."/>
            <person name="Otillar R.P."/>
            <person name="Terry A.Y."/>
            <person name="Boore J.L."/>
            <person name="Simakov O."/>
            <person name="Marletaz F."/>
            <person name="Cho S.-J."/>
            <person name="Edsinger-Gonzales E."/>
            <person name="Havlak P."/>
            <person name="Kuo D.-H."/>
            <person name="Larsson T."/>
            <person name="Lv J."/>
            <person name="Arendt D."/>
            <person name="Savage R."/>
            <person name="Osoegawa K."/>
            <person name="de Jong P."/>
            <person name="Lindberg D.R."/>
            <person name="Seaver E.C."/>
            <person name="Weisblat D.A."/>
            <person name="Putnam N.H."/>
            <person name="Grigoriev I.V."/>
            <person name="Rokhsar D.S."/>
        </authorList>
    </citation>
    <scope>NUCLEOTIDE SEQUENCE</scope>
</reference>
<dbReference type="GO" id="GO:0003824">
    <property type="term" value="F:catalytic activity"/>
    <property type="evidence" value="ECO:0007669"/>
    <property type="project" value="InterPro"/>
</dbReference>
<feature type="region of interest" description="Disordered" evidence="1">
    <location>
        <begin position="319"/>
        <end position="340"/>
    </location>
</feature>
<dbReference type="eggNOG" id="KOG1075">
    <property type="taxonomic scope" value="Eukaryota"/>
</dbReference>
<dbReference type="CTD" id="20206623"/>
<dbReference type="InterPro" id="IPR005135">
    <property type="entry name" value="Endo/exonuclease/phosphatase"/>
</dbReference>
<dbReference type="Proteomes" id="UP000015101">
    <property type="component" value="Unassembled WGS sequence"/>
</dbReference>
<feature type="domain" description="Endonuclease/exonuclease/phosphatase" evidence="2">
    <location>
        <begin position="171"/>
        <end position="283"/>
    </location>
</feature>
<dbReference type="PANTHER" id="PTHR33273">
    <property type="entry name" value="DOMAIN-CONTAINING PROTEIN, PUTATIVE-RELATED"/>
    <property type="match status" value="1"/>
</dbReference>
<evidence type="ECO:0000313" key="4">
    <source>
        <dbReference type="EnsemblMetazoa" id="HelroP178124"/>
    </source>
</evidence>
<evidence type="ECO:0000256" key="1">
    <source>
        <dbReference type="SAM" id="MobiDB-lite"/>
    </source>
</evidence>
<dbReference type="InParanoid" id="T1FCS4"/>
<evidence type="ECO:0000313" key="3">
    <source>
        <dbReference type="EMBL" id="ESN97338.1"/>
    </source>
</evidence>
<dbReference type="Pfam" id="PF14529">
    <property type="entry name" value="Exo_endo_phos_2"/>
    <property type="match status" value="1"/>
</dbReference>
<proteinExistence type="predicted"/>
<gene>
    <name evidence="4" type="primary">20206623</name>
    <name evidence="3" type="ORF">HELRODRAFT_178124</name>
</gene>
<dbReference type="OMA" id="STICIAR"/>
<dbReference type="STRING" id="6412.T1FCS4"/>
<reference evidence="4" key="3">
    <citation type="submission" date="2015-06" db="UniProtKB">
        <authorList>
            <consortium name="EnsemblMetazoa"/>
        </authorList>
    </citation>
    <scope>IDENTIFICATION</scope>
</reference>
<sequence>MALEQWLLRGGNDRSDEKTSRIRGFNKTTSTFLFNSPKIIRNINNNDVNVNATNFRTNKILKSSSPPNEILKIMQFNCNGIRKRRKELEHHLISNNIQIAAIQETKLSSPLKNIEFSNYTVYRRDRSGKKGGGLLMLIINSIQYDKKPLPSPNNDVIEQQGITIKVNNTMINIINIYIPPQSKCPKMFKASLSHLLSIPNLILLGDFNAHHQLWHSSLQNDRGNKLASEIDCSSCATLNMNSSTYLHTNGKLSSPDISITSYSLKNKMEWSTKRDLTSDHFPIHITFLTTCKATKTSRIPNIPKHSKANWNKYKIETKNKKKKKKKKRRRKKNVDITHRNSNPYNLKVGELVVGNRRPIKRRLFVLYTGFWFDKVLQVND</sequence>
<reference evidence="3 5" key="2">
    <citation type="journal article" date="2013" name="Nature">
        <title>Insights into bilaterian evolution from three spiralian genomes.</title>
        <authorList>
            <person name="Simakov O."/>
            <person name="Marletaz F."/>
            <person name="Cho S.J."/>
            <person name="Edsinger-Gonzales E."/>
            <person name="Havlak P."/>
            <person name="Hellsten U."/>
            <person name="Kuo D.H."/>
            <person name="Larsson T."/>
            <person name="Lv J."/>
            <person name="Arendt D."/>
            <person name="Savage R."/>
            <person name="Osoegawa K."/>
            <person name="de Jong P."/>
            <person name="Grimwood J."/>
            <person name="Chapman J.A."/>
            <person name="Shapiro H."/>
            <person name="Aerts A."/>
            <person name="Otillar R.P."/>
            <person name="Terry A.Y."/>
            <person name="Boore J.L."/>
            <person name="Grigoriev I.V."/>
            <person name="Lindberg D.R."/>
            <person name="Seaver E.C."/>
            <person name="Weisblat D.A."/>
            <person name="Putnam N.H."/>
            <person name="Rokhsar D.S."/>
        </authorList>
    </citation>
    <scope>NUCLEOTIDE SEQUENCE</scope>
</reference>
<dbReference type="KEGG" id="hro:HELRODRAFT_178124"/>
<evidence type="ECO:0000259" key="2">
    <source>
        <dbReference type="Pfam" id="PF14529"/>
    </source>
</evidence>
<dbReference type="PANTHER" id="PTHR33273:SF4">
    <property type="entry name" value="ENDONUCLEASE_EXONUCLEASE_PHOSPHATASE DOMAIN-CONTAINING PROTEIN"/>
    <property type="match status" value="1"/>
</dbReference>
<name>T1FCS4_HELRO</name>
<dbReference type="InterPro" id="IPR036691">
    <property type="entry name" value="Endo/exonu/phosph_ase_sf"/>
</dbReference>
<dbReference type="GeneID" id="20206623"/>
<dbReference type="OrthoDB" id="6147173at2759"/>
<dbReference type="EnsemblMetazoa" id="HelroT178124">
    <property type="protein sequence ID" value="HelroP178124"/>
    <property type="gene ID" value="HelroG178124"/>
</dbReference>
<keyword evidence="5" id="KW-1185">Reference proteome</keyword>
<dbReference type="SUPFAM" id="SSF56219">
    <property type="entry name" value="DNase I-like"/>
    <property type="match status" value="1"/>
</dbReference>
<dbReference type="EMBL" id="KB097379">
    <property type="protein sequence ID" value="ESN97338.1"/>
    <property type="molecule type" value="Genomic_DNA"/>
</dbReference>
<evidence type="ECO:0000313" key="5">
    <source>
        <dbReference type="Proteomes" id="UP000015101"/>
    </source>
</evidence>
<feature type="compositionally biased region" description="Basic residues" evidence="1">
    <location>
        <begin position="319"/>
        <end position="332"/>
    </location>
</feature>
<organism evidence="4 5">
    <name type="scientific">Helobdella robusta</name>
    <name type="common">Californian leech</name>
    <dbReference type="NCBI Taxonomy" id="6412"/>
    <lineage>
        <taxon>Eukaryota</taxon>
        <taxon>Metazoa</taxon>
        <taxon>Spiralia</taxon>
        <taxon>Lophotrochozoa</taxon>
        <taxon>Annelida</taxon>
        <taxon>Clitellata</taxon>
        <taxon>Hirudinea</taxon>
        <taxon>Rhynchobdellida</taxon>
        <taxon>Glossiphoniidae</taxon>
        <taxon>Helobdella</taxon>
    </lineage>
</organism>
<dbReference type="RefSeq" id="XP_009024514.1">
    <property type="nucleotide sequence ID" value="XM_009026266.1"/>
</dbReference>
<dbReference type="Gene3D" id="3.60.10.10">
    <property type="entry name" value="Endonuclease/exonuclease/phosphatase"/>
    <property type="match status" value="1"/>
</dbReference>
<protein>
    <recommendedName>
        <fullName evidence="2">Endonuclease/exonuclease/phosphatase domain-containing protein</fullName>
    </recommendedName>
</protein>